<dbReference type="AlphaFoldDB" id="B7S867"/>
<feature type="chain" id="PRO_5002863563" evidence="1">
    <location>
        <begin position="24"/>
        <end position="144"/>
    </location>
</feature>
<organism evidence="2">
    <name type="scientific">Glyptapanteles flavicoxis</name>
    <dbReference type="NCBI Taxonomy" id="463051"/>
    <lineage>
        <taxon>Eukaryota</taxon>
        <taxon>Metazoa</taxon>
        <taxon>Ecdysozoa</taxon>
        <taxon>Arthropoda</taxon>
        <taxon>Hexapoda</taxon>
        <taxon>Insecta</taxon>
        <taxon>Pterygota</taxon>
        <taxon>Neoptera</taxon>
        <taxon>Endopterygota</taxon>
        <taxon>Hymenoptera</taxon>
        <taxon>Apocrita</taxon>
        <taxon>Ichneumonoidea</taxon>
        <taxon>Braconidae</taxon>
        <taxon>Microgastrinae</taxon>
        <taxon>Glyptapanteles</taxon>
    </lineage>
</organism>
<reference evidence="2" key="1">
    <citation type="submission" date="2007-06" db="EMBL/GenBank/DDBJ databases">
        <title>Bracovirus Evolution: Comparative Genomics of Multiple Viral and Proviral Genomes.</title>
        <authorList>
            <person name="Desjardins C.A."/>
            <person name="Gundersen-Rindal D.E."/>
            <person name="Hostetler J.B."/>
            <person name="Tallon L.J."/>
            <person name="Utterback T.R."/>
            <person name="Fuester R.W."/>
            <person name="Schatz M.C."/>
            <person name="Pedroni M.J."/>
            <person name="Fadrosh D.W."/>
            <person name="Haas B.J."/>
            <person name="Toms B.S."/>
            <person name="Chen D."/>
            <person name="Nene V."/>
        </authorList>
    </citation>
    <scope>NUCLEOTIDE SEQUENCE</scope>
</reference>
<gene>
    <name evidence="2" type="ORF">GFP_L7_0330</name>
</gene>
<evidence type="ECO:0000313" key="2">
    <source>
        <dbReference type="EMBL" id="ACE75091.1"/>
    </source>
</evidence>
<evidence type="ECO:0000256" key="1">
    <source>
        <dbReference type="SAM" id="SignalP"/>
    </source>
</evidence>
<feature type="signal peptide" evidence="1">
    <location>
        <begin position="1"/>
        <end position="23"/>
    </location>
</feature>
<sequence>MSGSKVVLHVLAVGLISLFKGQSGGCAYAKPNTILNIEDGAIPIDYYKILYQRLGKISNAVSRGAIVVGDENVALETKSNGVVNIGSKIDNFDNLYDEIGSDDNGPGAFSVRTHNTFQTSESNITVNMGSWVTHGNNTYNGGSS</sequence>
<name>B7S867_9HYME</name>
<dbReference type="EMBL" id="EF710644">
    <property type="protein sequence ID" value="ACE75091.1"/>
    <property type="molecule type" value="Genomic_DNA"/>
</dbReference>
<keyword evidence="1" id="KW-0732">Signal</keyword>
<proteinExistence type="predicted"/>
<accession>B7S867</accession>
<protein>
    <submittedName>
        <fullName evidence="2">Uncharacterized protein</fullName>
    </submittedName>
</protein>